<accession>A0ABR9UJ19</accession>
<dbReference type="SUPFAM" id="SSF88723">
    <property type="entry name" value="PIN domain-like"/>
    <property type="match status" value="1"/>
</dbReference>
<dbReference type="Proteomes" id="UP000640725">
    <property type="component" value="Unassembled WGS sequence"/>
</dbReference>
<sequence>MIQAVIADTTPLYALVDSSDQYHLKARQELSQIQLLNLKVMIPYPIVLETYTLILYRLGIQRAIKFSEEIRESAELIHPSEEDYTLAWQKVKQYTDQKITLFDAVTASISQRLNTPVWTYDHHFDLMFIPVWRLN</sequence>
<comment type="caution">
    <text evidence="2">The sequence shown here is derived from an EMBL/GenBank/DDBJ whole genome shotgun (WGS) entry which is preliminary data.</text>
</comment>
<feature type="domain" description="PIN" evidence="1">
    <location>
        <begin position="6"/>
        <end position="125"/>
    </location>
</feature>
<evidence type="ECO:0000313" key="2">
    <source>
        <dbReference type="EMBL" id="MBE9146447.1"/>
    </source>
</evidence>
<organism evidence="2 3">
    <name type="scientific">Planktothrix mougeotii LEGE 06226</name>
    <dbReference type="NCBI Taxonomy" id="1828728"/>
    <lineage>
        <taxon>Bacteria</taxon>
        <taxon>Bacillati</taxon>
        <taxon>Cyanobacteriota</taxon>
        <taxon>Cyanophyceae</taxon>
        <taxon>Oscillatoriophycideae</taxon>
        <taxon>Oscillatoriales</taxon>
        <taxon>Microcoleaceae</taxon>
        <taxon>Planktothrix</taxon>
    </lineage>
</organism>
<dbReference type="Gene3D" id="3.40.50.1010">
    <property type="entry name" value="5'-nuclease"/>
    <property type="match status" value="1"/>
</dbReference>
<evidence type="ECO:0000313" key="3">
    <source>
        <dbReference type="Proteomes" id="UP000640725"/>
    </source>
</evidence>
<name>A0ABR9UJ19_9CYAN</name>
<dbReference type="PANTHER" id="PTHR42188">
    <property type="entry name" value="23S RRNA-SPECIFIC ENDONUCLEASE VAPC20"/>
    <property type="match status" value="1"/>
</dbReference>
<dbReference type="InterPro" id="IPR029060">
    <property type="entry name" value="PIN-like_dom_sf"/>
</dbReference>
<protein>
    <submittedName>
        <fullName evidence="2">PIN domain-containing protein</fullName>
    </submittedName>
</protein>
<dbReference type="InterPro" id="IPR039018">
    <property type="entry name" value="VapC20-like"/>
</dbReference>
<dbReference type="RefSeq" id="WP_193871781.1">
    <property type="nucleotide sequence ID" value="NZ_JADEWU010000100.1"/>
</dbReference>
<gene>
    <name evidence="2" type="ORF">IQ236_24950</name>
</gene>
<dbReference type="EMBL" id="JADEWU010000100">
    <property type="protein sequence ID" value="MBE9146447.1"/>
    <property type="molecule type" value="Genomic_DNA"/>
</dbReference>
<keyword evidence="3" id="KW-1185">Reference proteome</keyword>
<dbReference type="Pfam" id="PF01850">
    <property type="entry name" value="PIN"/>
    <property type="match status" value="1"/>
</dbReference>
<evidence type="ECO:0000259" key="1">
    <source>
        <dbReference type="Pfam" id="PF01850"/>
    </source>
</evidence>
<dbReference type="PANTHER" id="PTHR42188:SF1">
    <property type="entry name" value="23S RRNA-SPECIFIC ENDONUCLEASE VAPC20"/>
    <property type="match status" value="1"/>
</dbReference>
<reference evidence="2 3" key="1">
    <citation type="submission" date="2020-10" db="EMBL/GenBank/DDBJ databases">
        <authorList>
            <person name="Castelo-Branco R."/>
            <person name="Eusebio N."/>
            <person name="Adriana R."/>
            <person name="Vieira A."/>
            <person name="Brugerolle De Fraissinette N."/>
            <person name="Rezende De Castro R."/>
            <person name="Schneider M.P."/>
            <person name="Vasconcelos V."/>
            <person name="Leao P.N."/>
        </authorList>
    </citation>
    <scope>NUCLEOTIDE SEQUENCE [LARGE SCALE GENOMIC DNA]</scope>
    <source>
        <strain evidence="2 3">LEGE 06226</strain>
    </source>
</reference>
<proteinExistence type="predicted"/>
<dbReference type="InterPro" id="IPR002716">
    <property type="entry name" value="PIN_dom"/>
</dbReference>